<comment type="cofactor">
    <cofactor evidence="5">
        <name>Fe(2+)</name>
        <dbReference type="ChEBI" id="CHEBI:29033"/>
    </cofactor>
    <text evidence="5">Binds 1 Fe(2+) ion per subunit.</text>
</comment>
<dbReference type="InterPro" id="IPR004294">
    <property type="entry name" value="Carotenoid_Oase"/>
</dbReference>
<evidence type="ECO:0000256" key="1">
    <source>
        <dbReference type="ARBA" id="ARBA00006787"/>
    </source>
</evidence>
<dbReference type="Pfam" id="PF03055">
    <property type="entry name" value="RPE65"/>
    <property type="match status" value="1"/>
</dbReference>
<accession>A0A176VJK0</accession>
<name>A0A176VJK0_MARPO</name>
<gene>
    <name evidence="7" type="ORF">AXG93_3661s1550</name>
</gene>
<feature type="binding site" evidence="5">
    <location>
        <position position="456"/>
    </location>
    <ligand>
        <name>Fe cation</name>
        <dbReference type="ChEBI" id="CHEBI:24875"/>
        <note>catalytic</note>
    </ligand>
</feature>
<keyword evidence="2 5" id="KW-0479">Metal-binding</keyword>
<reference evidence="7" key="1">
    <citation type="submission" date="2016-03" db="EMBL/GenBank/DDBJ databases">
        <title>Mechanisms controlling the formation of the plant cell surface in tip-growing cells are functionally conserved among land plants.</title>
        <authorList>
            <person name="Honkanen S."/>
            <person name="Jones V.A."/>
            <person name="Morieri G."/>
            <person name="Champion C."/>
            <person name="Hetherington A.J."/>
            <person name="Kelly S."/>
            <person name="Saint-Marcoux D."/>
            <person name="Proust H."/>
            <person name="Prescott H."/>
            <person name="Dolan L."/>
        </authorList>
    </citation>
    <scope>NUCLEOTIDE SEQUENCE [LARGE SCALE GENOMIC DNA]</scope>
    <source>
        <tissue evidence="7">Whole gametophyte</tissue>
    </source>
</reference>
<evidence type="ECO:0000256" key="5">
    <source>
        <dbReference type="PIRSR" id="PIRSR604294-1"/>
    </source>
</evidence>
<evidence type="ECO:0000256" key="3">
    <source>
        <dbReference type="ARBA" id="ARBA00022964"/>
    </source>
</evidence>
<evidence type="ECO:0000313" key="7">
    <source>
        <dbReference type="EMBL" id="OAE21129.1"/>
    </source>
</evidence>
<keyword evidence="3" id="KW-0560">Oxidoreductase</keyword>
<comment type="caution">
    <text evidence="7">The sequence shown here is derived from an EMBL/GenBank/DDBJ whole genome shotgun (WGS) entry which is preliminary data.</text>
</comment>
<evidence type="ECO:0000256" key="2">
    <source>
        <dbReference type="ARBA" id="ARBA00022723"/>
    </source>
</evidence>
<sequence>MALLIAGSVHKVKSDLLADLKANQPFLKDHQRNPIGTSIHVNGGDPVYRRPKPARTSCSAQLRVEDVGGLKRRSKNPDKSLLSFPSVDLGDTSSDERDPFAFQDYQFLFRCQREEVNPVPLEVVEGQLPVDLQGNYYLQGPGILSDDHGSRVSPLDGHGYVRKFSFKEGILEFSAKYVGTEACKQEFNEEKKSWKFTYRGPFSLLKKGARLGNMKVMKNVANTSVFEWAGKLMCLYEGGQPYEMDPTSLDTVGLLNMCRDTKNIDDLTAYLSSKVKRATEKVWDAELLVNTVKKAWMAMAATVLHHILRGMFSMPEERMLAHVKIDKKRQRLIAITFRPEDMLLPKSSLTVYEFDRCMNLLQKLRFTINDHIMIHDWNLTENHYVIIANRVKLNSFNELGAAMTGFAPMINAIALNDSLPYTPLYLLPRTPPSESSKPARNWRVPIRIPRQFWFIHASNAFEEKTSDDRTRILIDGSASSYQWFNFTRMFGYNSDKKKLDPSVMNDADATEPEIGKKAAMRLMRTTVTLPGATEDIDAEPECDFQNFKNCPWSCDFPSVNPALITVKHRYTYVAAASGTRKRLQHFPFDTVAKVSGPEAHDSVSTWWAGERSFVGEPVFVKRLNAPEPGEAGFVEDAGYLIVVQHSAMEELCYLVVLDAQLIGTEGALVARLRVPKAYTFPMGFHSAWEDSSRGDSSLRQCSRQ</sequence>
<dbReference type="GO" id="GO:0009570">
    <property type="term" value="C:chloroplast stroma"/>
    <property type="evidence" value="ECO:0007669"/>
    <property type="project" value="TreeGrafter"/>
</dbReference>
<feature type="binding site" evidence="5">
    <location>
        <position position="685"/>
    </location>
    <ligand>
        <name>Fe cation</name>
        <dbReference type="ChEBI" id="CHEBI:24875"/>
        <note>catalytic</note>
    </ligand>
</feature>
<dbReference type="Proteomes" id="UP000077202">
    <property type="component" value="Unassembled WGS sequence"/>
</dbReference>
<dbReference type="GO" id="GO:0045549">
    <property type="term" value="F:9-cis-epoxycarotenoid dioxygenase activity"/>
    <property type="evidence" value="ECO:0007669"/>
    <property type="project" value="TreeGrafter"/>
</dbReference>
<evidence type="ECO:0008006" key="9">
    <source>
        <dbReference type="Google" id="ProtNLM"/>
    </source>
</evidence>
<evidence type="ECO:0000256" key="4">
    <source>
        <dbReference type="ARBA" id="ARBA00023004"/>
    </source>
</evidence>
<feature type="binding site" evidence="5">
    <location>
        <position position="375"/>
    </location>
    <ligand>
        <name>Fe cation</name>
        <dbReference type="ChEBI" id="CHEBI:24875"/>
        <note>catalytic</note>
    </ligand>
</feature>
<evidence type="ECO:0000313" key="8">
    <source>
        <dbReference type="Proteomes" id="UP000077202"/>
    </source>
</evidence>
<proteinExistence type="inferred from homology"/>
<comment type="similarity">
    <text evidence="1">Belongs to the carotenoid oxygenase family.</text>
</comment>
<feature type="region of interest" description="Disordered" evidence="6">
    <location>
        <begin position="31"/>
        <end position="55"/>
    </location>
</feature>
<dbReference type="GO" id="GO:0016121">
    <property type="term" value="P:carotene catabolic process"/>
    <property type="evidence" value="ECO:0007669"/>
    <property type="project" value="TreeGrafter"/>
</dbReference>
<keyword evidence="3" id="KW-0223">Dioxygenase</keyword>
<keyword evidence="4 5" id="KW-0408">Iron</keyword>
<dbReference type="AlphaFoldDB" id="A0A176VJK0"/>
<organism evidence="7 8">
    <name type="scientific">Marchantia polymorpha subsp. ruderalis</name>
    <dbReference type="NCBI Taxonomy" id="1480154"/>
    <lineage>
        <taxon>Eukaryota</taxon>
        <taxon>Viridiplantae</taxon>
        <taxon>Streptophyta</taxon>
        <taxon>Embryophyta</taxon>
        <taxon>Marchantiophyta</taxon>
        <taxon>Marchantiopsida</taxon>
        <taxon>Marchantiidae</taxon>
        <taxon>Marchantiales</taxon>
        <taxon>Marchantiaceae</taxon>
        <taxon>Marchantia</taxon>
    </lineage>
</organism>
<dbReference type="GO" id="GO:0046872">
    <property type="term" value="F:metal ion binding"/>
    <property type="evidence" value="ECO:0007669"/>
    <property type="project" value="UniProtKB-KW"/>
</dbReference>
<protein>
    <recommendedName>
        <fullName evidence="9">Carotenoid cleavage dioxygenase 7</fullName>
    </recommendedName>
</protein>
<evidence type="ECO:0000256" key="6">
    <source>
        <dbReference type="SAM" id="MobiDB-lite"/>
    </source>
</evidence>
<feature type="region of interest" description="Disordered" evidence="6">
    <location>
        <begin position="68"/>
        <end position="87"/>
    </location>
</feature>
<dbReference type="PANTHER" id="PTHR10543">
    <property type="entry name" value="BETA-CAROTENE DIOXYGENASE"/>
    <property type="match status" value="1"/>
</dbReference>
<dbReference type="PANTHER" id="PTHR10543:SF37">
    <property type="entry name" value="CAROTENOID CLEAVAGE DIOXYGENASE 7, CHLOROPLASTIC"/>
    <property type="match status" value="1"/>
</dbReference>
<keyword evidence="8" id="KW-1185">Reference proteome</keyword>
<dbReference type="EMBL" id="LVLJ01003529">
    <property type="protein sequence ID" value="OAE21129.1"/>
    <property type="molecule type" value="Genomic_DNA"/>
</dbReference>